<evidence type="ECO:0000313" key="17">
    <source>
        <dbReference type="Proteomes" id="UP001301152"/>
    </source>
</evidence>
<dbReference type="InterPro" id="IPR015797">
    <property type="entry name" value="NUDIX_hydrolase-like_dom_sf"/>
</dbReference>
<comment type="cofactor">
    <cofactor evidence="14">
        <name>[4Fe-4S] cluster</name>
        <dbReference type="ChEBI" id="CHEBI:49883"/>
    </cofactor>
    <text evidence="14">Binds 1 [4Fe-4S] cluster.</text>
</comment>
<dbReference type="PROSITE" id="PS01155">
    <property type="entry name" value="ENDONUCLEASE_III_2"/>
    <property type="match status" value="1"/>
</dbReference>
<dbReference type="InterPro" id="IPR003651">
    <property type="entry name" value="Endonuclease3_FeS-loop_motif"/>
</dbReference>
<gene>
    <name evidence="16" type="primary">mutY</name>
    <name evidence="16" type="ORF">OQ497_05370</name>
</gene>
<dbReference type="Gene3D" id="1.10.1670.10">
    <property type="entry name" value="Helix-hairpin-Helix base-excision DNA repair enzymes (C-terminal)"/>
    <property type="match status" value="1"/>
</dbReference>
<dbReference type="InterPro" id="IPR011257">
    <property type="entry name" value="DNA_glycosylase"/>
</dbReference>
<comment type="function">
    <text evidence="2">Adenine glycosylase active on G-A mispairs. MutY also corrects error-prone DNA synthesis past GO lesions which are due to the oxidatively damaged form of guanine: 7,8-dihydro-8-oxoguanine (8-oxo-dGTP).</text>
</comment>
<evidence type="ECO:0000256" key="4">
    <source>
        <dbReference type="ARBA" id="ARBA00012045"/>
    </source>
</evidence>
<evidence type="ECO:0000256" key="9">
    <source>
        <dbReference type="ARBA" id="ARBA00022801"/>
    </source>
</evidence>
<dbReference type="Pfam" id="PF00633">
    <property type="entry name" value="HHH"/>
    <property type="match status" value="1"/>
</dbReference>
<evidence type="ECO:0000256" key="10">
    <source>
        <dbReference type="ARBA" id="ARBA00023004"/>
    </source>
</evidence>
<accession>A0ABT3QDL3</accession>
<dbReference type="PANTHER" id="PTHR42944">
    <property type="entry name" value="ADENINE DNA GLYCOSYLASE"/>
    <property type="match status" value="1"/>
</dbReference>
<evidence type="ECO:0000256" key="14">
    <source>
        <dbReference type="RuleBase" id="RU365096"/>
    </source>
</evidence>
<evidence type="ECO:0000313" key="16">
    <source>
        <dbReference type="EMBL" id="MCX2563393.1"/>
    </source>
</evidence>
<dbReference type="InterPro" id="IPR004035">
    <property type="entry name" value="Endouclease-III_FeS-bd_BS"/>
</dbReference>
<keyword evidence="9" id="KW-0378">Hydrolase</keyword>
<evidence type="ECO:0000256" key="7">
    <source>
        <dbReference type="ARBA" id="ARBA00022723"/>
    </source>
</evidence>
<feature type="domain" description="HhH-GPD" evidence="15">
    <location>
        <begin position="53"/>
        <end position="204"/>
    </location>
</feature>
<evidence type="ECO:0000256" key="5">
    <source>
        <dbReference type="ARBA" id="ARBA00022023"/>
    </source>
</evidence>
<dbReference type="SUPFAM" id="SSF55811">
    <property type="entry name" value="Nudix"/>
    <property type="match status" value="1"/>
</dbReference>
<dbReference type="InterPro" id="IPR005760">
    <property type="entry name" value="A/G_AdeGlyc_MutY"/>
</dbReference>
<dbReference type="InterPro" id="IPR023170">
    <property type="entry name" value="HhH_base_excis_C"/>
</dbReference>
<proteinExistence type="inferred from homology"/>
<evidence type="ECO:0000256" key="11">
    <source>
        <dbReference type="ARBA" id="ARBA00023014"/>
    </source>
</evidence>
<dbReference type="InterPro" id="IPR044298">
    <property type="entry name" value="MIG/MutY"/>
</dbReference>
<keyword evidence="8 14" id="KW-0227">DNA damage</keyword>
<comment type="catalytic activity">
    <reaction evidence="1 14">
        <text>Hydrolyzes free adenine bases from 7,8-dihydro-8-oxoguanine:adenine mismatched double-stranded DNA, leaving an apurinic site.</text>
        <dbReference type="EC" id="3.2.2.31"/>
    </reaction>
</comment>
<dbReference type="Pfam" id="PF00730">
    <property type="entry name" value="HhH-GPD"/>
    <property type="match status" value="1"/>
</dbReference>
<dbReference type="Proteomes" id="UP001301152">
    <property type="component" value="Unassembled WGS sequence"/>
</dbReference>
<dbReference type="PROSITE" id="PS00764">
    <property type="entry name" value="ENDONUCLEASE_III_1"/>
    <property type="match status" value="1"/>
</dbReference>
<dbReference type="CDD" id="cd03431">
    <property type="entry name" value="NUDIX_DNA_Glycosylase_C-MutY"/>
    <property type="match status" value="1"/>
</dbReference>
<dbReference type="SMART" id="SM00478">
    <property type="entry name" value="ENDO3c"/>
    <property type="match status" value="1"/>
</dbReference>
<evidence type="ECO:0000256" key="3">
    <source>
        <dbReference type="ARBA" id="ARBA00008343"/>
    </source>
</evidence>
<dbReference type="NCBIfam" id="TIGR01084">
    <property type="entry name" value="mutY"/>
    <property type="match status" value="1"/>
</dbReference>
<comment type="caution">
    <text evidence="16">The sequence shown here is derived from an EMBL/GenBank/DDBJ whole genome shotgun (WGS) entry which is preliminary data.</text>
</comment>
<organism evidence="16 17">
    <name type="scientific">Acetobacter thailandicus</name>
    <dbReference type="NCBI Taxonomy" id="1502842"/>
    <lineage>
        <taxon>Bacteria</taxon>
        <taxon>Pseudomonadati</taxon>
        <taxon>Pseudomonadota</taxon>
        <taxon>Alphaproteobacteria</taxon>
        <taxon>Acetobacterales</taxon>
        <taxon>Acetobacteraceae</taxon>
        <taxon>Acetobacter</taxon>
    </lineage>
</organism>
<dbReference type="Gene3D" id="1.10.340.30">
    <property type="entry name" value="Hypothetical protein, domain 2"/>
    <property type="match status" value="1"/>
</dbReference>
<dbReference type="Gene3D" id="3.90.79.10">
    <property type="entry name" value="Nucleoside Triphosphate Pyrophosphohydrolase"/>
    <property type="match status" value="1"/>
</dbReference>
<dbReference type="SUPFAM" id="SSF48150">
    <property type="entry name" value="DNA-glycosylase"/>
    <property type="match status" value="1"/>
</dbReference>
<evidence type="ECO:0000256" key="6">
    <source>
        <dbReference type="ARBA" id="ARBA00022485"/>
    </source>
</evidence>
<evidence type="ECO:0000256" key="13">
    <source>
        <dbReference type="ARBA" id="ARBA00023295"/>
    </source>
</evidence>
<dbReference type="Pfam" id="PF14815">
    <property type="entry name" value="NUDIX_4"/>
    <property type="match status" value="1"/>
</dbReference>
<dbReference type="InterPro" id="IPR000445">
    <property type="entry name" value="HhH_motif"/>
</dbReference>
<evidence type="ECO:0000256" key="1">
    <source>
        <dbReference type="ARBA" id="ARBA00000843"/>
    </source>
</evidence>
<keyword evidence="11" id="KW-0411">Iron-sulfur</keyword>
<evidence type="ECO:0000256" key="12">
    <source>
        <dbReference type="ARBA" id="ARBA00023204"/>
    </source>
</evidence>
<dbReference type="InterPro" id="IPR003265">
    <property type="entry name" value="HhH-GPD_domain"/>
</dbReference>
<reference evidence="16 17" key="1">
    <citation type="submission" date="2022-11" db="EMBL/GenBank/DDBJ databases">
        <title>Genome sequencing of Acetobacter type strain.</title>
        <authorList>
            <person name="Heo J."/>
            <person name="Lee D."/>
            <person name="Han B.-H."/>
            <person name="Hong S.-B."/>
            <person name="Kwon S.-W."/>
        </authorList>
    </citation>
    <scope>NUCLEOTIDE SEQUENCE [LARGE SCALE GENOMIC DNA]</scope>
    <source>
        <strain evidence="16 17">KACC 21253</strain>
    </source>
</reference>
<name>A0ABT3QDL3_9PROT</name>
<dbReference type="InterPro" id="IPR004036">
    <property type="entry name" value="Endonuclease-III-like_CS2"/>
</dbReference>
<keyword evidence="13 14" id="KW-0326">Glycosidase</keyword>
<protein>
    <recommendedName>
        <fullName evidence="5 14">Adenine DNA glycosylase</fullName>
        <ecNumber evidence="4 14">3.2.2.31</ecNumber>
    </recommendedName>
</protein>
<comment type="similarity">
    <text evidence="3 14">Belongs to the Nth/MutY family.</text>
</comment>
<keyword evidence="17" id="KW-1185">Reference proteome</keyword>
<dbReference type="PANTHER" id="PTHR42944:SF1">
    <property type="entry name" value="ADENINE DNA GLYCOSYLASE"/>
    <property type="match status" value="1"/>
</dbReference>
<dbReference type="EMBL" id="JAPIUZ010000002">
    <property type="protein sequence ID" value="MCX2563393.1"/>
    <property type="molecule type" value="Genomic_DNA"/>
</dbReference>
<sequence>MSAELSFVITLSVQIPSAYALLDWYDRHRRTLPWRSDPGQSADPYHVWLSEIMLQQTTVKAVIPYYLRFLEKFPTVEALAAAERDDVLAAWAGLGYYSRARNLHACAAAVVALGGFPDTTEELLKLPGVGSYTAAAIAAIAFNVPVVPVDGNVERITSRLFAVESPLPGARKELTHLARELNNAQEAQQRPSDFAQALFDLGASLCSPRSPACGLCPWQPHCEGQRTGLAPSLPRRAAKKDKPVRYGVHFLVLDNAGNILLRKRPETGLLAAMTELPGTDWLATPWTWPEAARHAPLNTGWKKSDDVQHVFTHFTLHLHVYAAHIDKFSNSSLKSGFLAQKNMLADVSLPSVMMKCIRSGLKVLSP</sequence>
<keyword evidence="12" id="KW-0234">DNA repair</keyword>
<dbReference type="CDD" id="cd00056">
    <property type="entry name" value="ENDO3c"/>
    <property type="match status" value="1"/>
</dbReference>
<dbReference type="EC" id="3.2.2.31" evidence="4 14"/>
<keyword evidence="6" id="KW-0004">4Fe-4S</keyword>
<evidence type="ECO:0000259" key="15">
    <source>
        <dbReference type="SMART" id="SM00478"/>
    </source>
</evidence>
<evidence type="ECO:0000256" key="8">
    <source>
        <dbReference type="ARBA" id="ARBA00022763"/>
    </source>
</evidence>
<dbReference type="Pfam" id="PF10576">
    <property type="entry name" value="EndIII_4Fe-2S"/>
    <property type="match status" value="1"/>
</dbReference>
<keyword evidence="10 14" id="KW-0408">Iron</keyword>
<keyword evidence="7" id="KW-0479">Metal-binding</keyword>
<evidence type="ECO:0000256" key="2">
    <source>
        <dbReference type="ARBA" id="ARBA00002933"/>
    </source>
</evidence>
<dbReference type="InterPro" id="IPR029119">
    <property type="entry name" value="MutY_C"/>
</dbReference>